<dbReference type="PROSITE" id="PS51762">
    <property type="entry name" value="GH16_2"/>
    <property type="match status" value="1"/>
</dbReference>
<dbReference type="Gene3D" id="2.60.120.200">
    <property type="match status" value="2"/>
</dbReference>
<feature type="region of interest" description="Disordered" evidence="9">
    <location>
        <begin position="1"/>
        <end position="93"/>
    </location>
</feature>
<dbReference type="PANTHER" id="PTHR31361:SF1">
    <property type="entry name" value="BETA-GLUCAN SYNTHESIS-ASSOCIATED PROTEIN KRE6-RELATED"/>
    <property type="match status" value="1"/>
</dbReference>
<keyword evidence="8" id="KW-0961">Cell wall biogenesis/degradation</keyword>
<keyword evidence="5 10" id="KW-1133">Transmembrane helix</keyword>
<dbReference type="InterPro" id="IPR013320">
    <property type="entry name" value="ConA-like_dom_sf"/>
</dbReference>
<evidence type="ECO:0000256" key="7">
    <source>
        <dbReference type="ARBA" id="ARBA00023180"/>
    </source>
</evidence>
<evidence type="ECO:0000259" key="11">
    <source>
        <dbReference type="PROSITE" id="PS51762"/>
    </source>
</evidence>
<evidence type="ECO:0000256" key="1">
    <source>
        <dbReference type="ARBA" id="ARBA00004606"/>
    </source>
</evidence>
<comment type="subcellular location">
    <subcellularLocation>
        <location evidence="1">Membrane</location>
        <topology evidence="1">Single-pass type II membrane protein</topology>
    </subcellularLocation>
</comment>
<feature type="domain" description="GH16" evidence="11">
    <location>
        <begin position="295"/>
        <end position="696"/>
    </location>
</feature>
<proteinExistence type="inferred from homology"/>
<evidence type="ECO:0000256" key="6">
    <source>
        <dbReference type="ARBA" id="ARBA00023136"/>
    </source>
</evidence>
<feature type="transmembrane region" description="Helical" evidence="10">
    <location>
        <begin position="226"/>
        <end position="249"/>
    </location>
</feature>
<keyword evidence="13" id="KW-1185">Reference proteome</keyword>
<feature type="compositionally biased region" description="Low complexity" evidence="9">
    <location>
        <begin position="42"/>
        <end position="51"/>
    </location>
</feature>
<comment type="similarity">
    <text evidence="2">Belongs to the SKN1/KRE6 family.</text>
</comment>
<comment type="caution">
    <text evidence="12">The sequence shown here is derived from an EMBL/GenBank/DDBJ whole genome shotgun (WGS) entry which is preliminary data.</text>
</comment>
<accession>A0ABR2ZEF8</accession>
<protein>
    <recommendedName>
        <fullName evidence="11">GH16 domain-containing protein</fullName>
    </recommendedName>
</protein>
<dbReference type="InterPro" id="IPR000757">
    <property type="entry name" value="Beta-glucanase-like"/>
</dbReference>
<dbReference type="InterPro" id="IPR005629">
    <property type="entry name" value="Skn1/Kre6/Sbg1"/>
</dbReference>
<feature type="compositionally biased region" description="Polar residues" evidence="9">
    <location>
        <begin position="77"/>
        <end position="88"/>
    </location>
</feature>
<evidence type="ECO:0000313" key="13">
    <source>
        <dbReference type="Proteomes" id="UP001437256"/>
    </source>
</evidence>
<keyword evidence="6 10" id="KW-0472">Membrane</keyword>
<keyword evidence="4" id="KW-0735">Signal-anchor</keyword>
<evidence type="ECO:0000256" key="2">
    <source>
        <dbReference type="ARBA" id="ARBA00010962"/>
    </source>
</evidence>
<dbReference type="Proteomes" id="UP001437256">
    <property type="component" value="Unassembled WGS sequence"/>
</dbReference>
<dbReference type="PANTHER" id="PTHR31361">
    <property type="entry name" value="BETA-GLUCAN SYNTHESIS-ASSOCIATED PROTEIN KRE6-RELATED"/>
    <property type="match status" value="1"/>
</dbReference>
<name>A0ABR2ZEF8_9AGAR</name>
<reference evidence="12 13" key="1">
    <citation type="submission" date="2024-05" db="EMBL/GenBank/DDBJ databases">
        <title>A draft genome resource for the thread blight pathogen Marasmius tenuissimus strain MS-2.</title>
        <authorList>
            <person name="Yulfo-Soto G.E."/>
            <person name="Baruah I.K."/>
            <person name="Amoako-Attah I."/>
            <person name="Bukari Y."/>
            <person name="Meinhardt L.W."/>
            <person name="Bailey B.A."/>
            <person name="Cohen S.P."/>
        </authorList>
    </citation>
    <scope>NUCLEOTIDE SEQUENCE [LARGE SCALE GENOMIC DNA]</scope>
    <source>
        <strain evidence="12 13">MS-2</strain>
    </source>
</reference>
<evidence type="ECO:0000256" key="8">
    <source>
        <dbReference type="ARBA" id="ARBA00023316"/>
    </source>
</evidence>
<evidence type="ECO:0000256" key="4">
    <source>
        <dbReference type="ARBA" id="ARBA00022968"/>
    </source>
</evidence>
<dbReference type="EMBL" id="JBBXMP010000210">
    <property type="protein sequence ID" value="KAL0059725.1"/>
    <property type="molecule type" value="Genomic_DNA"/>
</dbReference>
<dbReference type="SUPFAM" id="SSF49899">
    <property type="entry name" value="Concanavalin A-like lectins/glucanases"/>
    <property type="match status" value="1"/>
</dbReference>
<evidence type="ECO:0000256" key="9">
    <source>
        <dbReference type="SAM" id="MobiDB-lite"/>
    </source>
</evidence>
<keyword evidence="3 10" id="KW-0812">Transmembrane</keyword>
<organism evidence="12 13">
    <name type="scientific">Marasmius tenuissimus</name>
    <dbReference type="NCBI Taxonomy" id="585030"/>
    <lineage>
        <taxon>Eukaryota</taxon>
        <taxon>Fungi</taxon>
        <taxon>Dikarya</taxon>
        <taxon>Basidiomycota</taxon>
        <taxon>Agaricomycotina</taxon>
        <taxon>Agaricomycetes</taxon>
        <taxon>Agaricomycetidae</taxon>
        <taxon>Agaricales</taxon>
        <taxon>Marasmiineae</taxon>
        <taxon>Marasmiaceae</taxon>
        <taxon>Marasmius</taxon>
    </lineage>
</organism>
<keyword evidence="7" id="KW-0325">Glycoprotein</keyword>
<dbReference type="Pfam" id="PF03935">
    <property type="entry name" value="SKN1_KRE6_Sbg1"/>
    <property type="match status" value="1"/>
</dbReference>
<evidence type="ECO:0000256" key="10">
    <source>
        <dbReference type="SAM" id="Phobius"/>
    </source>
</evidence>
<evidence type="ECO:0000256" key="3">
    <source>
        <dbReference type="ARBA" id="ARBA00022692"/>
    </source>
</evidence>
<evidence type="ECO:0000313" key="12">
    <source>
        <dbReference type="EMBL" id="KAL0059725.1"/>
    </source>
</evidence>
<evidence type="ECO:0000256" key="5">
    <source>
        <dbReference type="ARBA" id="ARBA00022989"/>
    </source>
</evidence>
<sequence length="741" mass="82009">MASNDRSARLPVDNPNPAEQDISSVPLPLVTEEEGEKGSIKGGSTESSGSPPTTPNVIPFPLENYGIRPRAPFIAPTSRSSSNSQLKGTGSRGGSMLLYRLASENDLASRRASGNTELDSDSVFFKEKVDDKYPTFSPVTPSRPGSGYATPYYNLSRTPTPTSVTLPVFHGGGPRGFVPYEYDPLPDIECPDDDEDILHDPKASREADRKARKRYGAFGFTCGRGLLNLGGLGILVCALLTLFLMYPIYMEHRTAEKNRLIAENPQINATGQAPLFSNIRGLVDSDTPDNVKHRTGFDGQRYELVFSDEFNEPGRTFYPGDDPYFEAMDIWYGVTQDMEWYSPSQVTTRDGALVITMDSVNTLLPNVTPNSTAPFTVPENFNLSYRSGMLQSWNKFCFTSGYIEVGVILPGSSGFDGYWPGAWTMGNLGRPGYRATTDGMWPYSYDDCDVGTFVNQTERGDTGPPAALHSDKSWPQYDQRLSVLTGQRLSACTCPESDHPGPYGKLDSGSNAMRWRGRGAPEIDIIEVQKDDRTPGTVASQSAQFAPFTHDYEFDEAGYTMYDPTKTHLNSYQGSPLQQAISGLTVVPVDGFQTYPSRRFVPYGFEYWANSNNRDEGEITWHVDGVPSVQLRPPAVGPDKGVGGSGVSQRIIPEEPMSIIFNLGMSTNWATPKLDTLVFPAEMLFDYVRVYQREGHTNIGCSPPDYPTKDYINLHMDQYTNINKTLWEYEKPKNRLYDGGC</sequence>
<gene>
    <name evidence="12" type="ORF">AAF712_013521</name>
</gene>